<dbReference type="EC" id="2.5.1.59" evidence="3"/>
<dbReference type="GO" id="GO:0005953">
    <property type="term" value="C:CAAX-protein geranylgeranyltransferase complex"/>
    <property type="evidence" value="ECO:0007669"/>
    <property type="project" value="TreeGrafter"/>
</dbReference>
<dbReference type="GO" id="GO:0004662">
    <property type="term" value="F:CAAX-protein geranylgeranyltransferase activity"/>
    <property type="evidence" value="ECO:0007669"/>
    <property type="project" value="UniProtKB-EC"/>
</dbReference>
<dbReference type="Proteomes" id="UP000233551">
    <property type="component" value="Unassembled WGS sequence"/>
</dbReference>
<dbReference type="PANTHER" id="PTHR11129:SF1">
    <property type="entry name" value="PROTEIN FARNESYLTRANSFERASE_GERANYLGERANYLTRANSFERASE TYPE-1 SUBUNIT ALPHA"/>
    <property type="match status" value="1"/>
</dbReference>
<evidence type="ECO:0000313" key="17">
    <source>
        <dbReference type="EMBL" id="PKI74205.1"/>
    </source>
</evidence>
<protein>
    <recommendedName>
        <fullName evidence="9">Protein farnesyltransferase/geranylgeranyltransferase type-1 subunit alpha</fullName>
        <ecNumber evidence="4">2.5.1.58</ecNumber>
        <ecNumber evidence="3">2.5.1.59</ecNumber>
    </recommendedName>
    <alternativeName>
        <fullName evidence="12">CAAX farnesyltransferase subunit alpha</fullName>
    </alternativeName>
    <alternativeName>
        <fullName evidence="11">FTase-alpha</fullName>
    </alternativeName>
    <alternativeName>
        <fullName evidence="10">Ras proteins prenyltransferase subunit alpha</fullName>
    </alternativeName>
    <alternativeName>
        <fullName evidence="13">Type I protein geranyl-geranyltransferase subunit alpha</fullName>
    </alternativeName>
</protein>
<evidence type="ECO:0000256" key="4">
    <source>
        <dbReference type="ARBA" id="ARBA00012702"/>
    </source>
</evidence>
<evidence type="ECO:0000256" key="1">
    <source>
        <dbReference type="ARBA" id="ARBA00001946"/>
    </source>
</evidence>
<evidence type="ECO:0000256" key="6">
    <source>
        <dbReference type="ARBA" id="ARBA00022679"/>
    </source>
</evidence>
<dbReference type="GeneID" id="116215365"/>
<evidence type="ECO:0000256" key="13">
    <source>
        <dbReference type="ARBA" id="ARBA00043219"/>
    </source>
</evidence>
<evidence type="ECO:0000256" key="7">
    <source>
        <dbReference type="ARBA" id="ARBA00022737"/>
    </source>
</evidence>
<comment type="catalytic activity">
    <reaction evidence="14">
        <text>L-cysteinyl-[protein] + (2E,6E)-farnesyl diphosphate = S-(2E,6E)-farnesyl-L-cysteinyl-[protein] + diphosphate</text>
        <dbReference type="Rhea" id="RHEA:13345"/>
        <dbReference type="Rhea" id="RHEA-COMP:10131"/>
        <dbReference type="Rhea" id="RHEA-COMP:11535"/>
        <dbReference type="ChEBI" id="CHEBI:29950"/>
        <dbReference type="ChEBI" id="CHEBI:33019"/>
        <dbReference type="ChEBI" id="CHEBI:86019"/>
        <dbReference type="ChEBI" id="CHEBI:175763"/>
        <dbReference type="EC" id="2.5.1.58"/>
    </reaction>
</comment>
<proteinExistence type="inferred from homology"/>
<dbReference type="GO" id="GO:0005965">
    <property type="term" value="C:protein farnesyltransferase complex"/>
    <property type="evidence" value="ECO:0007669"/>
    <property type="project" value="TreeGrafter"/>
</dbReference>
<keyword evidence="18" id="KW-1185">Reference proteome</keyword>
<evidence type="ECO:0000256" key="5">
    <source>
        <dbReference type="ARBA" id="ARBA00022602"/>
    </source>
</evidence>
<comment type="catalytic activity">
    <reaction evidence="15">
        <text>geranylgeranyl diphosphate + L-cysteinyl-[protein] = S-geranylgeranyl-L-cysteinyl-[protein] + diphosphate</text>
        <dbReference type="Rhea" id="RHEA:21240"/>
        <dbReference type="Rhea" id="RHEA-COMP:10131"/>
        <dbReference type="Rhea" id="RHEA-COMP:11537"/>
        <dbReference type="ChEBI" id="CHEBI:29950"/>
        <dbReference type="ChEBI" id="CHEBI:33019"/>
        <dbReference type="ChEBI" id="CHEBI:57533"/>
        <dbReference type="ChEBI" id="CHEBI:86021"/>
        <dbReference type="EC" id="2.5.1.59"/>
    </reaction>
</comment>
<evidence type="ECO:0000256" key="9">
    <source>
        <dbReference type="ARBA" id="ARBA00040965"/>
    </source>
</evidence>
<keyword evidence="6" id="KW-0808">Transferase</keyword>
<name>A0A2I0L0F9_PUNGR</name>
<evidence type="ECO:0000256" key="8">
    <source>
        <dbReference type="ARBA" id="ARBA00022842"/>
    </source>
</evidence>
<evidence type="ECO:0000256" key="2">
    <source>
        <dbReference type="ARBA" id="ARBA00006734"/>
    </source>
</evidence>
<keyword evidence="8" id="KW-0460">Magnesium</keyword>
<evidence type="ECO:0000256" key="15">
    <source>
        <dbReference type="ARBA" id="ARBA00050428"/>
    </source>
</evidence>
<evidence type="ECO:0000256" key="14">
    <source>
        <dbReference type="ARBA" id="ARBA00050225"/>
    </source>
</evidence>
<dbReference type="InterPro" id="IPR002088">
    <property type="entry name" value="Prenyl_trans_a"/>
</dbReference>
<reference evidence="17 18" key="1">
    <citation type="submission" date="2017-11" db="EMBL/GenBank/DDBJ databases">
        <title>De-novo sequencing of pomegranate (Punica granatum L.) genome.</title>
        <authorList>
            <person name="Akparov Z."/>
            <person name="Amiraslanov A."/>
            <person name="Hajiyeva S."/>
            <person name="Abbasov M."/>
            <person name="Kaur K."/>
            <person name="Hamwieh A."/>
            <person name="Solovyev V."/>
            <person name="Salamov A."/>
            <person name="Braich B."/>
            <person name="Kosarev P."/>
            <person name="Mahmoud A."/>
            <person name="Hajiyev E."/>
            <person name="Babayeva S."/>
            <person name="Izzatullayeva V."/>
            <person name="Mammadov A."/>
            <person name="Mammadov A."/>
            <person name="Sharifova S."/>
            <person name="Ojaghi J."/>
            <person name="Eynullazada K."/>
            <person name="Bayramov B."/>
            <person name="Abdulazimova A."/>
            <person name="Shahmuradov I."/>
        </authorList>
    </citation>
    <scope>NUCLEOTIDE SEQUENCE [LARGE SCALE GENOMIC DNA]</scope>
    <source>
        <strain evidence="18">cv. AG2017</strain>
        <tissue evidence="17">Leaf</tissue>
    </source>
</reference>
<dbReference type="FunFam" id="1.25.40.120:FF:000004">
    <property type="entry name" value="Protein farnesyltransferase/geranylgeranyltransferase type-1 subunit alpha"/>
    <property type="match status" value="1"/>
</dbReference>
<dbReference type="Pfam" id="PF01239">
    <property type="entry name" value="PPTA"/>
    <property type="match status" value="4"/>
</dbReference>
<dbReference type="STRING" id="22663.A0A2I0L0F9"/>
<keyword evidence="7" id="KW-0677">Repeat</keyword>
<dbReference type="EC" id="2.5.1.58" evidence="4"/>
<dbReference type="EMBL" id="PGOL01000222">
    <property type="protein sequence ID" value="PKI74205.1"/>
    <property type="molecule type" value="Genomic_DNA"/>
</dbReference>
<gene>
    <name evidence="17" type="ORF">CRG98_005443</name>
</gene>
<dbReference type="OrthoDB" id="272289at2759"/>
<sequence>MSSSEGEEDPAVWLPLRARPEWADVAPLPQDDGPNPVVTIAYKDDFRETMDYFRAVFRANELSPRSLALTSLAISFNAGNYTVWQFRRRVLEALGSDLHHELDFTEQIAKGNAKNYQLWHHRRWVAEKLGPDAADRELKFTRKIFCMDAKNYHAWSHRQWVLQNLGGWDDELDYCQQLLEEDIFNNSAWNQRYFVITRSPLLGGLKATRDSEVAYAVESIKSFPENESPWRYLHGLYKNDTAAWVNDPRVSSICLDILKAKRHCVFALSTLLDLLCHGYNPSQEVMDAVNGMGISDSDSTGSDSGIAKFICSILGQEDPMRANYWAWRKSQLP</sequence>
<evidence type="ECO:0000256" key="11">
    <source>
        <dbReference type="ARBA" id="ARBA00042436"/>
    </source>
</evidence>
<organism evidence="17 18">
    <name type="scientific">Punica granatum</name>
    <name type="common">Pomegranate</name>
    <dbReference type="NCBI Taxonomy" id="22663"/>
    <lineage>
        <taxon>Eukaryota</taxon>
        <taxon>Viridiplantae</taxon>
        <taxon>Streptophyta</taxon>
        <taxon>Embryophyta</taxon>
        <taxon>Tracheophyta</taxon>
        <taxon>Spermatophyta</taxon>
        <taxon>Magnoliopsida</taxon>
        <taxon>eudicotyledons</taxon>
        <taxon>Gunneridae</taxon>
        <taxon>Pentapetalae</taxon>
        <taxon>rosids</taxon>
        <taxon>malvids</taxon>
        <taxon>Myrtales</taxon>
        <taxon>Lythraceae</taxon>
        <taxon>Punica</taxon>
    </lineage>
</organism>
<comment type="cofactor">
    <cofactor evidence="1">
        <name>Mg(2+)</name>
        <dbReference type="ChEBI" id="CHEBI:18420"/>
    </cofactor>
</comment>
<evidence type="ECO:0000256" key="16">
    <source>
        <dbReference type="ARBA" id="ARBA00055749"/>
    </source>
</evidence>
<evidence type="ECO:0000256" key="12">
    <source>
        <dbReference type="ARBA" id="ARBA00043086"/>
    </source>
</evidence>
<dbReference type="GO" id="GO:0004660">
    <property type="term" value="F:protein farnesyltransferase activity"/>
    <property type="evidence" value="ECO:0007669"/>
    <property type="project" value="UniProtKB-EC"/>
</dbReference>
<keyword evidence="5" id="KW-0637">Prenyltransferase</keyword>
<dbReference type="SUPFAM" id="SSF48439">
    <property type="entry name" value="Protein prenylyltransferase"/>
    <property type="match status" value="1"/>
</dbReference>
<dbReference type="PANTHER" id="PTHR11129">
    <property type="entry name" value="PROTEIN FARNESYLTRANSFERASE ALPHA SUBUNIT/RAB GERANYLGERANYL TRANSFERASE ALPHA SUBUNIT"/>
    <property type="match status" value="1"/>
</dbReference>
<dbReference type="PROSITE" id="PS51147">
    <property type="entry name" value="PFTA"/>
    <property type="match status" value="5"/>
</dbReference>
<evidence type="ECO:0000256" key="10">
    <source>
        <dbReference type="ARBA" id="ARBA00041392"/>
    </source>
</evidence>
<evidence type="ECO:0000256" key="3">
    <source>
        <dbReference type="ARBA" id="ARBA00012700"/>
    </source>
</evidence>
<evidence type="ECO:0000313" key="18">
    <source>
        <dbReference type="Proteomes" id="UP000233551"/>
    </source>
</evidence>
<dbReference type="Gene3D" id="1.25.40.120">
    <property type="entry name" value="Protein prenylyltransferase"/>
    <property type="match status" value="1"/>
</dbReference>
<dbReference type="AlphaFoldDB" id="A0A2I0L0F9"/>
<accession>A0A2I0L0F9</accession>
<comment type="function">
    <text evidence="16">Essential subunit of both the farnesyltransferase and the geranylgeranyltransferase complex. Contributes to the transfer of a farnesyl or geranylgeranyl moiety from farnesyl or geranylgeranyl diphosphate to a cysteine at the fourth position from the C-terminus of several proteins having the C-terminal sequence Cys-aliphatic-aliphatic-X.</text>
</comment>
<comment type="caution">
    <text evidence="17">The sequence shown here is derived from an EMBL/GenBank/DDBJ whole genome shotgun (WGS) entry which is preliminary data.</text>
</comment>
<comment type="similarity">
    <text evidence="2">Belongs to the protein prenyltransferase subunit alpha family.</text>
</comment>